<dbReference type="AlphaFoldDB" id="A0A939T8A1"/>
<gene>
    <name evidence="2" type="ORF">J4573_23620</name>
</gene>
<dbReference type="RefSeq" id="WP_208257977.1">
    <property type="nucleotide sequence ID" value="NZ_JAGEOJ010000009.1"/>
</dbReference>
<organism evidence="2 3">
    <name type="scientific">Actinomadura barringtoniae</name>
    <dbReference type="NCBI Taxonomy" id="1427535"/>
    <lineage>
        <taxon>Bacteria</taxon>
        <taxon>Bacillati</taxon>
        <taxon>Actinomycetota</taxon>
        <taxon>Actinomycetes</taxon>
        <taxon>Streptosporangiales</taxon>
        <taxon>Thermomonosporaceae</taxon>
        <taxon>Actinomadura</taxon>
    </lineage>
</organism>
<accession>A0A939T8A1</accession>
<feature type="domain" description="Pyridoxamine 5'-phosphate oxidase N-terminal" evidence="1">
    <location>
        <begin position="25"/>
        <end position="109"/>
    </location>
</feature>
<dbReference type="InterPro" id="IPR011576">
    <property type="entry name" value="Pyridox_Oxase_N"/>
</dbReference>
<evidence type="ECO:0000259" key="1">
    <source>
        <dbReference type="Pfam" id="PF01243"/>
    </source>
</evidence>
<dbReference type="Gene3D" id="2.30.110.10">
    <property type="entry name" value="Electron Transport, Fmn-binding Protein, Chain A"/>
    <property type="match status" value="1"/>
</dbReference>
<dbReference type="InterPro" id="IPR012349">
    <property type="entry name" value="Split_barrel_FMN-bd"/>
</dbReference>
<evidence type="ECO:0000313" key="3">
    <source>
        <dbReference type="Proteomes" id="UP000669179"/>
    </source>
</evidence>
<dbReference type="Pfam" id="PF01243">
    <property type="entry name" value="PNPOx_N"/>
    <property type="match status" value="1"/>
</dbReference>
<evidence type="ECO:0000313" key="2">
    <source>
        <dbReference type="EMBL" id="MBO2450112.1"/>
    </source>
</evidence>
<dbReference type="SUPFAM" id="SSF50475">
    <property type="entry name" value="FMN-binding split barrel"/>
    <property type="match status" value="1"/>
</dbReference>
<comment type="caution">
    <text evidence="2">The sequence shown here is derived from an EMBL/GenBank/DDBJ whole genome shotgun (WGS) entry which is preliminary data.</text>
</comment>
<proteinExistence type="predicted"/>
<name>A0A939T8A1_9ACTN</name>
<dbReference type="EMBL" id="JAGEOJ010000009">
    <property type="protein sequence ID" value="MBO2450112.1"/>
    <property type="molecule type" value="Genomic_DNA"/>
</dbReference>
<reference evidence="2" key="1">
    <citation type="submission" date="2021-03" db="EMBL/GenBank/DDBJ databases">
        <authorList>
            <person name="Kanchanasin P."/>
            <person name="Saeng-In P."/>
            <person name="Phongsopitanun W."/>
            <person name="Yuki M."/>
            <person name="Kudo T."/>
            <person name="Ohkuma M."/>
            <person name="Tanasupawat S."/>
        </authorList>
    </citation>
    <scope>NUCLEOTIDE SEQUENCE</scope>
    <source>
        <strain evidence="2">GKU 128</strain>
    </source>
</reference>
<protein>
    <submittedName>
        <fullName evidence="2">Pyridoxamine 5'-phosphate oxidase family protein</fullName>
    </submittedName>
</protein>
<dbReference type="Proteomes" id="UP000669179">
    <property type="component" value="Unassembled WGS sequence"/>
</dbReference>
<sequence length="164" mass="18507">MVVKTSRPDAGVVGDFVRIAHRIVWCTLATVDRRGRPRSRVVHPYWECDGGGVTGWMFTRATSPKITHLAHRSQVSCSYWDPAHEIAVAECDGEIADDEATRHKIWDLFATAEEPLGYDPRILGSEDHRDESITVIRMTPWRLVTPNRSWQLDPSSAEQAAGQR</sequence>
<keyword evidence="3" id="KW-1185">Reference proteome</keyword>